<reference evidence="3 4" key="1">
    <citation type="submission" date="2017-10" db="EMBL/GenBank/DDBJ databases">
        <title>Sequencing the genomes of 1000 actinobacteria strains.</title>
        <authorList>
            <person name="Klenk H.-P."/>
        </authorList>
    </citation>
    <scope>NUCLEOTIDE SEQUENCE [LARGE SCALE GENOMIC DNA]</scope>
    <source>
        <strain evidence="3 4">DSM 15597</strain>
    </source>
</reference>
<dbReference type="Proteomes" id="UP000226079">
    <property type="component" value="Unassembled WGS sequence"/>
</dbReference>
<dbReference type="Pfam" id="PF00378">
    <property type="entry name" value="ECH_1"/>
    <property type="match status" value="1"/>
</dbReference>
<dbReference type="GO" id="GO:0016853">
    <property type="term" value="F:isomerase activity"/>
    <property type="evidence" value="ECO:0007669"/>
    <property type="project" value="UniProtKB-KW"/>
</dbReference>
<dbReference type="SUPFAM" id="SSF52096">
    <property type="entry name" value="ClpP/crotonase"/>
    <property type="match status" value="1"/>
</dbReference>
<evidence type="ECO:0000313" key="4">
    <source>
        <dbReference type="Proteomes" id="UP000226079"/>
    </source>
</evidence>
<keyword evidence="4" id="KW-1185">Reference proteome</keyword>
<sequence length="251" mass="26747">MDDAVYAEQLEPGITVLVLNQPRKKNAISAPMMVRLGELLRQADADEATRVVILRGAGENFSSGGDLRQTPPDQVSLANTRATLRPYLDVIRQVRRMATPVIAMVDGYAVGGAFSLMLACDLVCVSDRVQVVPAFCKIGIVPEMGLAKFLPQLVGDKLAKELLFTNAVLGASDLLGYRLINRVFPADQLVDGTLALAREVAAMPALSIQLTKGMLNAGYDDGLDAMLETEATASPFCAHSGAFRAPGGEQS</sequence>
<comment type="caution">
    <text evidence="3">The sequence shown here is derived from an EMBL/GenBank/DDBJ whole genome shotgun (WGS) entry which is preliminary data.</text>
</comment>
<dbReference type="PROSITE" id="PS00166">
    <property type="entry name" value="ENOYL_COA_HYDRATASE"/>
    <property type="match status" value="1"/>
</dbReference>
<organism evidence="3 4">
    <name type="scientific">Propionicimonas paludicola</name>
    <dbReference type="NCBI Taxonomy" id="185243"/>
    <lineage>
        <taxon>Bacteria</taxon>
        <taxon>Bacillati</taxon>
        <taxon>Actinomycetota</taxon>
        <taxon>Actinomycetes</taxon>
        <taxon>Propionibacteriales</taxon>
        <taxon>Nocardioidaceae</taxon>
        <taxon>Propionicimonas</taxon>
    </lineage>
</organism>
<dbReference type="RefSeq" id="WP_098460602.1">
    <property type="nucleotide sequence ID" value="NZ_PDJC01000001.1"/>
</dbReference>
<gene>
    <name evidence="3" type="ORF">ATK74_1704</name>
</gene>
<dbReference type="OrthoDB" id="4308938at2"/>
<comment type="similarity">
    <text evidence="1 2">Belongs to the enoyl-CoA hydratase/isomerase family.</text>
</comment>
<name>A0A2A9CU26_9ACTN</name>
<dbReference type="InterPro" id="IPR001753">
    <property type="entry name" value="Enoyl-CoA_hydra/iso"/>
</dbReference>
<evidence type="ECO:0000256" key="1">
    <source>
        <dbReference type="ARBA" id="ARBA00005254"/>
    </source>
</evidence>
<dbReference type="PANTHER" id="PTHR43802:SF1">
    <property type="entry name" value="IP11341P-RELATED"/>
    <property type="match status" value="1"/>
</dbReference>
<dbReference type="EMBL" id="PDJC01000001">
    <property type="protein sequence ID" value="PFG17142.1"/>
    <property type="molecule type" value="Genomic_DNA"/>
</dbReference>
<dbReference type="InterPro" id="IPR018376">
    <property type="entry name" value="Enoyl-CoA_hyd/isom_CS"/>
</dbReference>
<protein>
    <submittedName>
        <fullName evidence="3">2-(1,2-epoxy-1,2-dihydrophenyl)acetyl-CoA isomerase</fullName>
    </submittedName>
</protein>
<proteinExistence type="inferred from homology"/>
<evidence type="ECO:0000256" key="2">
    <source>
        <dbReference type="RuleBase" id="RU003707"/>
    </source>
</evidence>
<dbReference type="Gene3D" id="3.90.226.10">
    <property type="entry name" value="2-enoyl-CoA Hydratase, Chain A, domain 1"/>
    <property type="match status" value="1"/>
</dbReference>
<evidence type="ECO:0000313" key="3">
    <source>
        <dbReference type="EMBL" id="PFG17142.1"/>
    </source>
</evidence>
<accession>A0A2A9CU26</accession>
<dbReference type="CDD" id="cd06558">
    <property type="entry name" value="crotonase-like"/>
    <property type="match status" value="1"/>
</dbReference>
<dbReference type="AlphaFoldDB" id="A0A2A9CU26"/>
<dbReference type="PANTHER" id="PTHR43802">
    <property type="entry name" value="ENOYL-COA HYDRATASE"/>
    <property type="match status" value="1"/>
</dbReference>
<dbReference type="InterPro" id="IPR029045">
    <property type="entry name" value="ClpP/crotonase-like_dom_sf"/>
</dbReference>
<keyword evidence="3" id="KW-0413">Isomerase</keyword>